<reference evidence="1 2" key="1">
    <citation type="journal article" date="2015" name="Genome Announc.">
        <title>Whole-Genome Sequence of Leptospira interrogans Serovar Hardjo Subtype Hardjoprajitno Strain Norma, Isolated from Cattle in a Leptospirosis Outbreak in Brazil.</title>
        <authorList>
            <person name="Cosate M.R."/>
            <person name="Soares S.C."/>
            <person name="Mendes T.A."/>
            <person name="Raittz R.T."/>
            <person name="Moreira E.C."/>
            <person name="Leite R."/>
            <person name="Fernandes G.R."/>
            <person name="Haddad J.P."/>
            <person name="Ortega J.M."/>
        </authorList>
    </citation>
    <scope>NUCLEOTIDE SEQUENCE [LARGE SCALE GENOMIC DNA]</scope>
    <source>
        <strain evidence="1 2">Norma</strain>
    </source>
</reference>
<dbReference type="AlphaFoldDB" id="A0A0M4NIM2"/>
<accession>A0A0M4NIM2</accession>
<gene>
    <name evidence="1" type="ORF">G436_1527</name>
</gene>
<protein>
    <submittedName>
        <fullName evidence="1">Uncharacterized protein</fullName>
    </submittedName>
</protein>
<dbReference type="PATRIC" id="fig|1279460.3.peg.1539"/>
<dbReference type="Proteomes" id="UP000056502">
    <property type="component" value="Chromosome I"/>
</dbReference>
<evidence type="ECO:0000313" key="2">
    <source>
        <dbReference type="Proteomes" id="UP000056502"/>
    </source>
</evidence>
<dbReference type="EMBL" id="CP012603">
    <property type="protein sequence ID" value="ALE38722.1"/>
    <property type="molecule type" value="Genomic_DNA"/>
</dbReference>
<sequence>MHLFSYTEVILGLLKVVINKITSIDRFHKTRWRIYFSKTLLLMCNLLD</sequence>
<name>A0A0M4NIM2_LEPIR</name>
<proteinExistence type="predicted"/>
<evidence type="ECO:0000313" key="1">
    <source>
        <dbReference type="EMBL" id="ALE38722.1"/>
    </source>
</evidence>
<dbReference type="AntiFam" id="ANF00053">
    <property type="entry name" value="Translation of DNA repeat"/>
</dbReference>
<organism evidence="1">
    <name type="scientific">Leptospira interrogans serovar Hardjo str. Norma</name>
    <dbReference type="NCBI Taxonomy" id="1279460"/>
    <lineage>
        <taxon>Bacteria</taxon>
        <taxon>Pseudomonadati</taxon>
        <taxon>Spirochaetota</taxon>
        <taxon>Spirochaetia</taxon>
        <taxon>Leptospirales</taxon>
        <taxon>Leptospiraceae</taxon>
        <taxon>Leptospira</taxon>
    </lineage>
</organism>